<dbReference type="Gene3D" id="1.50.10.20">
    <property type="match status" value="1"/>
</dbReference>
<reference evidence="2 3" key="1">
    <citation type="submission" date="2019-02" db="EMBL/GenBank/DDBJ databases">
        <title>Deep-cultivation of Planctomycetes and their phenomic and genomic characterization uncovers novel biology.</title>
        <authorList>
            <person name="Wiegand S."/>
            <person name="Jogler M."/>
            <person name="Boedeker C."/>
            <person name="Pinto D."/>
            <person name="Vollmers J."/>
            <person name="Rivas-Marin E."/>
            <person name="Kohn T."/>
            <person name="Peeters S.H."/>
            <person name="Heuer A."/>
            <person name="Rast P."/>
            <person name="Oberbeckmann S."/>
            <person name="Bunk B."/>
            <person name="Jeske O."/>
            <person name="Meyerdierks A."/>
            <person name="Storesund J.E."/>
            <person name="Kallscheuer N."/>
            <person name="Luecker S."/>
            <person name="Lage O.M."/>
            <person name="Pohl T."/>
            <person name="Merkel B.J."/>
            <person name="Hornburger P."/>
            <person name="Mueller R.-W."/>
            <person name="Bruemmer F."/>
            <person name="Labrenz M."/>
            <person name="Spormann A.M."/>
            <person name="Op Den Camp H."/>
            <person name="Overmann J."/>
            <person name="Amann R."/>
            <person name="Jetten M.S.M."/>
            <person name="Mascher T."/>
            <person name="Medema M.H."/>
            <person name="Devos D.P."/>
            <person name="Kaster A.-K."/>
            <person name="Ovreas L."/>
            <person name="Rohde M."/>
            <person name="Galperin M.Y."/>
            <person name="Jogler C."/>
        </authorList>
    </citation>
    <scope>NUCLEOTIDE SEQUENCE [LARGE SCALE GENOMIC DNA]</scope>
    <source>
        <strain evidence="2 3">Pla144</strain>
    </source>
</reference>
<dbReference type="InterPro" id="IPR012341">
    <property type="entry name" value="6hp_glycosidase-like_sf"/>
</dbReference>
<comment type="caution">
    <text evidence="2">The sequence shown here is derived from an EMBL/GenBank/DDBJ whole genome shotgun (WGS) entry which is preliminary data.</text>
</comment>
<dbReference type="InterPro" id="IPR036249">
    <property type="entry name" value="Thioredoxin-like_sf"/>
</dbReference>
<dbReference type="OrthoDB" id="9762614at2"/>
<dbReference type="CDD" id="cd02955">
    <property type="entry name" value="SSP411"/>
    <property type="match status" value="1"/>
</dbReference>
<evidence type="ECO:0000259" key="1">
    <source>
        <dbReference type="Pfam" id="PF03190"/>
    </source>
</evidence>
<gene>
    <name evidence="2" type="ORF">Pla144_22630</name>
</gene>
<dbReference type="Pfam" id="PF03190">
    <property type="entry name" value="Thioredox_DsbH"/>
    <property type="match status" value="1"/>
</dbReference>
<protein>
    <submittedName>
        <fullName evidence="2">Glycosyl Hydrolase Family 88</fullName>
    </submittedName>
</protein>
<dbReference type="Proteomes" id="UP000318437">
    <property type="component" value="Unassembled WGS sequence"/>
</dbReference>
<dbReference type="Gene3D" id="1.50.10.10">
    <property type="match status" value="1"/>
</dbReference>
<dbReference type="InterPro" id="IPR004879">
    <property type="entry name" value="Ssp411-like_TRX"/>
</dbReference>
<keyword evidence="3" id="KW-1185">Reference proteome</keyword>
<feature type="domain" description="Spermatogenesis-associated protein 20-like TRX" evidence="1">
    <location>
        <begin position="2"/>
        <end position="163"/>
    </location>
</feature>
<dbReference type="InterPro" id="IPR008928">
    <property type="entry name" value="6-hairpin_glycosidase_sf"/>
</dbReference>
<sequence length="694" mass="77274">MPNRLADETSPYLLQHKDNPVDWYPWGPEALERARREEKAIFLSIGYSACHWCHVMEHESFENEAIARSLNEKFVCIKVDREERPDLDQVYMNAVQMLTGRGGWPMSVFLTPDLKPFYGGTYWPPHAKQGMPGFDQVIDAVANAWNNNRDAAVETADRLTAELSRAAQTTAPEGEVTAAWITGAAAHFRHTYDSTYGGFGAAPKFPAPMSLRLLMRDWYRRQEKSSLEMVRGTLDRMAAGGIYDHLGGGFARYSVDERWLVPHFEKMLYDNAQLALAYLEAYQITGDEAYAQVVRETLDYVLRDMTDPAGGFYSSEDADSEGVEGKFYTWTQEQLNTVLDENAAATFAKVYDVTAAGNFEHSNILNLPKTIDQLANILGRDPADLRHELAASREKLFAAREERIHPHKDDKVLVAWNGLMIEALAAAGAVLGEKKYLAAAEKAADFLLSELRDADGRLLHTWRDGQAKVSAYLDDYSYLANGLITLYEATFMARYLEEAITLMDVVLERFADEGEGGFFFTADDQEQLLVRNKDFTDNAVPSGNAMAACALVKLGKLTGSERYLTVATRTVQTPAELVKRYPSATAQTLLAVDLLVGPTYEMVLAADLESEESEHVLSEIHSRFLPNKVLAFATEEPLLQLAELLRGKTVLGDAPTLYICEGFTCQAPAQGKEEILHALGDLAANTNELRLPTK</sequence>
<dbReference type="SUPFAM" id="SSF48208">
    <property type="entry name" value="Six-hairpin glycosidases"/>
    <property type="match status" value="1"/>
</dbReference>
<evidence type="ECO:0000313" key="2">
    <source>
        <dbReference type="EMBL" id="TWU27489.1"/>
    </source>
</evidence>
<accession>A0A5C6CXW6</accession>
<dbReference type="EMBL" id="SJPS01000003">
    <property type="protein sequence ID" value="TWU27489.1"/>
    <property type="molecule type" value="Genomic_DNA"/>
</dbReference>
<dbReference type="PANTHER" id="PTHR42899">
    <property type="entry name" value="SPERMATOGENESIS-ASSOCIATED PROTEIN 20"/>
    <property type="match status" value="1"/>
</dbReference>
<organism evidence="2 3">
    <name type="scientific">Bythopirellula polymerisocia</name>
    <dbReference type="NCBI Taxonomy" id="2528003"/>
    <lineage>
        <taxon>Bacteria</taxon>
        <taxon>Pseudomonadati</taxon>
        <taxon>Planctomycetota</taxon>
        <taxon>Planctomycetia</taxon>
        <taxon>Pirellulales</taxon>
        <taxon>Lacipirellulaceae</taxon>
        <taxon>Bythopirellula</taxon>
    </lineage>
</organism>
<evidence type="ECO:0000313" key="3">
    <source>
        <dbReference type="Proteomes" id="UP000318437"/>
    </source>
</evidence>
<dbReference type="RefSeq" id="WP_146450687.1">
    <property type="nucleotide sequence ID" value="NZ_SJPS01000003.1"/>
</dbReference>
<keyword evidence="2" id="KW-0378">Hydrolase</keyword>
<dbReference type="PIRSF" id="PIRSF006402">
    <property type="entry name" value="UCP006402_thioredoxin"/>
    <property type="match status" value="1"/>
</dbReference>
<proteinExistence type="predicted"/>
<dbReference type="SUPFAM" id="SSF52833">
    <property type="entry name" value="Thioredoxin-like"/>
    <property type="match status" value="1"/>
</dbReference>
<dbReference type="GO" id="GO:0016787">
    <property type="term" value="F:hydrolase activity"/>
    <property type="evidence" value="ECO:0007669"/>
    <property type="project" value="UniProtKB-KW"/>
</dbReference>
<dbReference type="AlphaFoldDB" id="A0A5C6CXW6"/>
<dbReference type="Gene3D" id="3.40.30.10">
    <property type="entry name" value="Glutaredoxin"/>
    <property type="match status" value="1"/>
</dbReference>
<name>A0A5C6CXW6_9BACT</name>
<dbReference type="InterPro" id="IPR024705">
    <property type="entry name" value="Ssp411"/>
</dbReference>
<dbReference type="PANTHER" id="PTHR42899:SF1">
    <property type="entry name" value="SPERMATOGENESIS-ASSOCIATED PROTEIN 20"/>
    <property type="match status" value="1"/>
</dbReference>
<dbReference type="GO" id="GO:0005975">
    <property type="term" value="P:carbohydrate metabolic process"/>
    <property type="evidence" value="ECO:0007669"/>
    <property type="project" value="InterPro"/>
</dbReference>